<proteinExistence type="predicted"/>
<keyword evidence="1" id="KW-0175">Coiled coil</keyword>
<feature type="coiled-coil region" evidence="1">
    <location>
        <begin position="244"/>
        <end position="278"/>
    </location>
</feature>
<evidence type="ECO:0000313" key="4">
    <source>
        <dbReference type="EMBL" id="NKX90949.1"/>
    </source>
</evidence>
<comment type="caution">
    <text evidence="4">The sequence shown here is derived from an EMBL/GenBank/DDBJ whole genome shotgun (WGS) entry which is preliminary data.</text>
</comment>
<feature type="domain" description="ABC-three component systems C-terminal" evidence="3">
    <location>
        <begin position="271"/>
        <end position="394"/>
    </location>
</feature>
<dbReference type="Proteomes" id="UP000572007">
    <property type="component" value="Unassembled WGS sequence"/>
</dbReference>
<dbReference type="Pfam" id="PF10088">
    <property type="entry name" value="DUF2326"/>
    <property type="match status" value="1"/>
</dbReference>
<feature type="domain" description="DUF2326" evidence="2">
    <location>
        <begin position="442"/>
        <end position="579"/>
    </location>
</feature>
<dbReference type="EMBL" id="JAAXOM010000008">
    <property type="protein sequence ID" value="NKX90949.1"/>
    <property type="molecule type" value="Genomic_DNA"/>
</dbReference>
<protein>
    <submittedName>
        <fullName evidence="4">DUF2326 domain-containing protein</fullName>
    </submittedName>
</protein>
<dbReference type="RefSeq" id="WP_067643138.1">
    <property type="nucleotide sequence ID" value="NZ_JAAXOM010000008.1"/>
</dbReference>
<dbReference type="AlphaFoldDB" id="A0A846WBT9"/>
<dbReference type="InterPro" id="IPR046919">
    <property type="entry name" value="ABC-3C_CTD10"/>
</dbReference>
<accession>A0A846WBT9</accession>
<evidence type="ECO:0000259" key="2">
    <source>
        <dbReference type="Pfam" id="PF10088"/>
    </source>
</evidence>
<sequence>MFLGRLSCSDPRFKTLTFHEGLNILVADRTEVSEQGESRNSSGKTSFVKILRYLVGGDLPPEFRSHHLDNHVFSAELALPQSHSGDSSFATVTRGIRPSNRVRFVGGTALGDPEYRLDEWKTWQARQLFHIPEGAERPTTGQLWAQLVRTWFGSPVKGFSAESDWESGVRLGFMLGLSPEILGRAGELDRLEKQGKAIRKAVRDGALTHLNLDESDLRAELVKARRHRDHMQEQLHSFRVDEQYSEHQHEADNLTREIERLNNEGLSLQRRVRELRQTLLNEVTVTSSQELTDKVERVYAEIGVTLPDLILRRYTDVAAFHESVVRNRRMFLQQELDAAEARLTAIDRERTILDQRRSRVLVLLRETVALDTFLSGQRDLAAREAVVADIERRLADAQTISSISDTMKIKTAELVAAVRTETQDRGEQLEESISLFNELGAEIYSDRDATLLIRASAKGVLKVEPRISGDASTGVKSVETFMLDLVCTIAAIKAGRAPRILVHDSPLFDPIDSRQVASCLNIGARLADQYGFQYIVALNSDFLDSVQSQSDGAFDATPYVLDRRLTDESDTGGLFGFRFD</sequence>
<gene>
    <name evidence="4" type="ORF">HGA10_27060</name>
</gene>
<reference evidence="4 5" key="1">
    <citation type="submission" date="2020-04" db="EMBL/GenBank/DDBJ databases">
        <title>MicrobeNet Type strains.</title>
        <authorList>
            <person name="Nicholson A.C."/>
        </authorList>
    </citation>
    <scope>NUCLEOTIDE SEQUENCE [LARGE SCALE GENOMIC DNA]</scope>
    <source>
        <strain evidence="4 5">DSM 44960</strain>
    </source>
</reference>
<keyword evidence="5" id="KW-1185">Reference proteome</keyword>
<organism evidence="4 5">
    <name type="scientific">Nocardia coubleae</name>
    <dbReference type="NCBI Taxonomy" id="356147"/>
    <lineage>
        <taxon>Bacteria</taxon>
        <taxon>Bacillati</taxon>
        <taxon>Actinomycetota</taxon>
        <taxon>Actinomycetes</taxon>
        <taxon>Mycobacteriales</taxon>
        <taxon>Nocardiaceae</taxon>
        <taxon>Nocardia</taxon>
    </lineage>
</organism>
<dbReference type="Gene3D" id="3.40.50.300">
    <property type="entry name" value="P-loop containing nucleotide triphosphate hydrolases"/>
    <property type="match status" value="1"/>
</dbReference>
<dbReference type="Pfam" id="PF20275">
    <property type="entry name" value="CTD10"/>
    <property type="match status" value="1"/>
</dbReference>
<dbReference type="InterPro" id="IPR027417">
    <property type="entry name" value="P-loop_NTPase"/>
</dbReference>
<evidence type="ECO:0000256" key="1">
    <source>
        <dbReference type="SAM" id="Coils"/>
    </source>
</evidence>
<evidence type="ECO:0000259" key="3">
    <source>
        <dbReference type="Pfam" id="PF20275"/>
    </source>
</evidence>
<dbReference type="InterPro" id="IPR018760">
    <property type="entry name" value="DUF2326"/>
</dbReference>
<name>A0A846WBT9_9NOCA</name>
<evidence type="ECO:0000313" key="5">
    <source>
        <dbReference type="Proteomes" id="UP000572007"/>
    </source>
</evidence>